<dbReference type="GO" id="GO:0004376">
    <property type="term" value="F:GPI mannosyltransferase activity"/>
    <property type="evidence" value="ECO:0007669"/>
    <property type="project" value="InterPro"/>
</dbReference>
<protein>
    <recommendedName>
        <fullName evidence="14">Glycosyltransferase RgtA/B/C/D-like domain-containing protein</fullName>
    </recommendedName>
</protein>
<evidence type="ECO:0000256" key="10">
    <source>
        <dbReference type="SAM" id="MobiDB-lite"/>
    </source>
</evidence>
<accession>A0A7W7VXM4</accession>
<reference evidence="12 13" key="1">
    <citation type="submission" date="2020-08" db="EMBL/GenBank/DDBJ databases">
        <title>Sequencing the genomes of 1000 actinobacteria strains.</title>
        <authorList>
            <person name="Klenk H.-P."/>
        </authorList>
    </citation>
    <scope>NUCLEOTIDE SEQUENCE [LARGE SCALE GENOMIC DNA]</scope>
    <source>
        <strain evidence="12 13">DSM 41654</strain>
    </source>
</reference>
<keyword evidence="4" id="KW-0328">Glycosyltransferase</keyword>
<sequence length="420" mass="45226">MSTTSGTAQEIREGDTPAGLQAPATDGRWPRIRQWAIRLAPALGAFGAAKLVGFAVFMYLLHWSKDFLHKQAVWGGGARPWDVVGSWDGWWYQDVAAHGYHPQSIAAVGGIEHISQNSVAFFPAYPAMIRVVMACTGLGTYGAGMLVAILGSFAAAAGIYMVAARLGGHRTGVIAAVIWAVFPGSGVEWAVYSDSMFVALSAWACYAVMTRHWVAAGILTCIAGLNRPTAGALIAAVGLTALIALIRRTDGWRPLAAILIAPWGLIGYLGWVGYRMGDMGGYFALQRGPWSHYFDFGQYTFETARDVMLGYAPKGANCPVPNMIAVMLLLALPCLVVLMLRMRPPLVLVVFTLLTIALVLPSFQLFPNLSRYLLPTFPLYIPLAMALRRLKLSSLIIVLGVVAAASGWYAGYALFELGIP</sequence>
<keyword evidence="6 11" id="KW-0812">Transmembrane</keyword>
<comment type="subcellular location">
    <subcellularLocation>
        <location evidence="1">Endoplasmic reticulum membrane</location>
        <topology evidence="1">Multi-pass membrane protein</topology>
    </subcellularLocation>
</comment>
<name>A0A7W7VXM4_KITKI</name>
<feature type="transmembrane region" description="Helical" evidence="11">
    <location>
        <begin position="346"/>
        <end position="366"/>
    </location>
</feature>
<dbReference type="AlphaFoldDB" id="A0A7W7VXM4"/>
<feature type="transmembrane region" description="Helical" evidence="11">
    <location>
        <begin position="203"/>
        <end position="225"/>
    </location>
</feature>
<feature type="transmembrane region" description="Helical" evidence="11">
    <location>
        <begin position="320"/>
        <end position="339"/>
    </location>
</feature>
<dbReference type="Proteomes" id="UP000540506">
    <property type="component" value="Unassembled WGS sequence"/>
</dbReference>
<dbReference type="PANTHER" id="PTHR12468:SF2">
    <property type="entry name" value="GPI MANNOSYLTRANSFERASE 2"/>
    <property type="match status" value="1"/>
</dbReference>
<gene>
    <name evidence="12" type="ORF">FHR34_004807</name>
</gene>
<feature type="transmembrane region" description="Helical" evidence="11">
    <location>
        <begin position="255"/>
        <end position="274"/>
    </location>
</feature>
<dbReference type="RefSeq" id="WP_246560053.1">
    <property type="nucleotide sequence ID" value="NZ_JACHJV010000001.1"/>
</dbReference>
<evidence type="ECO:0000256" key="8">
    <source>
        <dbReference type="ARBA" id="ARBA00022989"/>
    </source>
</evidence>
<feature type="transmembrane region" description="Helical" evidence="11">
    <location>
        <begin position="395"/>
        <end position="415"/>
    </location>
</feature>
<evidence type="ECO:0000256" key="1">
    <source>
        <dbReference type="ARBA" id="ARBA00004477"/>
    </source>
</evidence>
<dbReference type="UniPathway" id="UPA00196"/>
<dbReference type="GO" id="GO:0006506">
    <property type="term" value="P:GPI anchor biosynthetic process"/>
    <property type="evidence" value="ECO:0007669"/>
    <property type="project" value="UniProtKB-UniPathway"/>
</dbReference>
<feature type="transmembrane region" description="Helical" evidence="11">
    <location>
        <begin position="39"/>
        <end position="61"/>
    </location>
</feature>
<evidence type="ECO:0000256" key="3">
    <source>
        <dbReference type="ARBA" id="ARBA00022502"/>
    </source>
</evidence>
<feature type="transmembrane region" description="Helical" evidence="11">
    <location>
        <begin position="138"/>
        <end position="161"/>
    </location>
</feature>
<dbReference type="InterPro" id="IPR007315">
    <property type="entry name" value="PIG-V/Gpi18"/>
</dbReference>
<keyword evidence="9 11" id="KW-0472">Membrane</keyword>
<keyword evidence="7" id="KW-0256">Endoplasmic reticulum</keyword>
<evidence type="ECO:0000256" key="9">
    <source>
        <dbReference type="ARBA" id="ARBA00023136"/>
    </source>
</evidence>
<evidence type="ECO:0000256" key="2">
    <source>
        <dbReference type="ARBA" id="ARBA00004687"/>
    </source>
</evidence>
<comment type="caution">
    <text evidence="12">The sequence shown here is derived from an EMBL/GenBank/DDBJ whole genome shotgun (WGS) entry which is preliminary data.</text>
</comment>
<evidence type="ECO:0000256" key="11">
    <source>
        <dbReference type="SAM" id="Phobius"/>
    </source>
</evidence>
<proteinExistence type="predicted"/>
<evidence type="ECO:0000256" key="7">
    <source>
        <dbReference type="ARBA" id="ARBA00022824"/>
    </source>
</evidence>
<dbReference type="GO" id="GO:0000009">
    <property type="term" value="F:alpha-1,6-mannosyltransferase activity"/>
    <property type="evidence" value="ECO:0007669"/>
    <property type="project" value="InterPro"/>
</dbReference>
<dbReference type="GO" id="GO:0016020">
    <property type="term" value="C:membrane"/>
    <property type="evidence" value="ECO:0007669"/>
    <property type="project" value="GOC"/>
</dbReference>
<dbReference type="EMBL" id="JACHJV010000001">
    <property type="protein sequence ID" value="MBB4925814.1"/>
    <property type="molecule type" value="Genomic_DNA"/>
</dbReference>
<feature type="region of interest" description="Disordered" evidence="10">
    <location>
        <begin position="1"/>
        <end position="25"/>
    </location>
</feature>
<dbReference type="PANTHER" id="PTHR12468">
    <property type="entry name" value="GPI MANNOSYLTRANSFERASE 2"/>
    <property type="match status" value="1"/>
</dbReference>
<keyword evidence="3" id="KW-0337">GPI-anchor biosynthesis</keyword>
<evidence type="ECO:0000256" key="6">
    <source>
        <dbReference type="ARBA" id="ARBA00022692"/>
    </source>
</evidence>
<feature type="transmembrane region" description="Helical" evidence="11">
    <location>
        <begin position="173"/>
        <end position="191"/>
    </location>
</feature>
<organism evidence="12 13">
    <name type="scientific">Kitasatospora kifunensis</name>
    <name type="common">Streptomyces kifunensis</name>
    <dbReference type="NCBI Taxonomy" id="58351"/>
    <lineage>
        <taxon>Bacteria</taxon>
        <taxon>Bacillati</taxon>
        <taxon>Actinomycetota</taxon>
        <taxon>Actinomycetes</taxon>
        <taxon>Kitasatosporales</taxon>
        <taxon>Streptomycetaceae</taxon>
        <taxon>Kitasatospora</taxon>
    </lineage>
</organism>
<evidence type="ECO:0000313" key="12">
    <source>
        <dbReference type="EMBL" id="MBB4925814.1"/>
    </source>
</evidence>
<comment type="pathway">
    <text evidence="2">Glycolipid biosynthesis; glycosylphosphatidylinositol-anchor biosynthesis.</text>
</comment>
<evidence type="ECO:0000313" key="13">
    <source>
        <dbReference type="Proteomes" id="UP000540506"/>
    </source>
</evidence>
<evidence type="ECO:0008006" key="14">
    <source>
        <dbReference type="Google" id="ProtNLM"/>
    </source>
</evidence>
<keyword evidence="5" id="KW-0808">Transferase</keyword>
<evidence type="ECO:0000256" key="4">
    <source>
        <dbReference type="ARBA" id="ARBA00022676"/>
    </source>
</evidence>
<evidence type="ECO:0000256" key="5">
    <source>
        <dbReference type="ARBA" id="ARBA00022679"/>
    </source>
</evidence>
<keyword evidence="13" id="KW-1185">Reference proteome</keyword>
<keyword evidence="8 11" id="KW-1133">Transmembrane helix</keyword>